<dbReference type="PROSITE" id="PS01124">
    <property type="entry name" value="HTH_ARAC_FAMILY_2"/>
    <property type="match status" value="1"/>
</dbReference>
<dbReference type="RefSeq" id="WP_212952190.1">
    <property type="nucleotide sequence ID" value="NZ_BORW01000034.1"/>
</dbReference>
<accession>A0ABQ4M299</accession>
<keyword evidence="3" id="KW-0804">Transcription</keyword>
<evidence type="ECO:0000256" key="3">
    <source>
        <dbReference type="ARBA" id="ARBA00023163"/>
    </source>
</evidence>
<dbReference type="SMART" id="SM00342">
    <property type="entry name" value="HTH_ARAC"/>
    <property type="match status" value="1"/>
</dbReference>
<dbReference type="Pfam" id="PF12833">
    <property type="entry name" value="HTH_18"/>
    <property type="match status" value="1"/>
</dbReference>
<evidence type="ECO:0000256" key="1">
    <source>
        <dbReference type="ARBA" id="ARBA00023015"/>
    </source>
</evidence>
<dbReference type="InterPro" id="IPR050204">
    <property type="entry name" value="AraC_XylS_family_regulators"/>
</dbReference>
<sequence length="277" mass="30515">MNLAPAAFDFLPAQPGMANHFDDYIELRDHISQEGFPVLFYQFVVPPEHPGRCPLIPGGCIDILFPFGAQVSGPMVIGGVRSRTLSLQPGTTYFGARLLPVPLAPHSLIPVKKLANSCVPLGEFLPARLCSMLRLPLEGGSFFSRISLFQEGITRVTALAPLGGDREPKGLGPAIDRICEARGNISLSHLSGIANCSSRHFRSLFEAYVGIPPKTFCQIVRFQSAVRQLLQPGKIAFSNVVSESGYYDQAHFIREFKKFSRECPTVWLTHLLQKNHN</sequence>
<gene>
    <name evidence="5" type="ORF">J21TS3_44550</name>
</gene>
<evidence type="ECO:0000313" key="6">
    <source>
        <dbReference type="Proteomes" id="UP000680638"/>
    </source>
</evidence>
<dbReference type="PANTHER" id="PTHR46796:SF13">
    <property type="entry name" value="HTH-TYPE TRANSCRIPTIONAL ACTIVATOR RHAS"/>
    <property type="match status" value="1"/>
</dbReference>
<keyword evidence="1" id="KW-0805">Transcription regulation</keyword>
<dbReference type="Proteomes" id="UP000680638">
    <property type="component" value="Unassembled WGS sequence"/>
</dbReference>
<keyword evidence="2" id="KW-0238">DNA-binding</keyword>
<evidence type="ECO:0000259" key="4">
    <source>
        <dbReference type="PROSITE" id="PS01124"/>
    </source>
</evidence>
<evidence type="ECO:0000313" key="5">
    <source>
        <dbReference type="EMBL" id="GIO69634.1"/>
    </source>
</evidence>
<reference evidence="5 6" key="1">
    <citation type="submission" date="2021-03" db="EMBL/GenBank/DDBJ databases">
        <title>Antimicrobial resistance genes in bacteria isolated from Japanese honey, and their potential for conferring macrolide and lincosamide resistance in the American foulbrood pathogen Paenibacillus larvae.</title>
        <authorList>
            <person name="Okamoto M."/>
            <person name="Kumagai M."/>
            <person name="Kanamori H."/>
            <person name="Takamatsu D."/>
        </authorList>
    </citation>
    <scope>NUCLEOTIDE SEQUENCE [LARGE SCALE GENOMIC DNA]</scope>
    <source>
        <strain evidence="5 6">J21TS3</strain>
    </source>
</reference>
<proteinExistence type="predicted"/>
<organism evidence="5 6">
    <name type="scientific">Paenibacillus cookii</name>
    <dbReference type="NCBI Taxonomy" id="157839"/>
    <lineage>
        <taxon>Bacteria</taxon>
        <taxon>Bacillati</taxon>
        <taxon>Bacillota</taxon>
        <taxon>Bacilli</taxon>
        <taxon>Bacillales</taxon>
        <taxon>Paenibacillaceae</taxon>
        <taxon>Paenibacillus</taxon>
    </lineage>
</organism>
<dbReference type="EMBL" id="BORW01000034">
    <property type="protein sequence ID" value="GIO69634.1"/>
    <property type="molecule type" value="Genomic_DNA"/>
</dbReference>
<evidence type="ECO:0000256" key="2">
    <source>
        <dbReference type="ARBA" id="ARBA00023125"/>
    </source>
</evidence>
<dbReference type="PANTHER" id="PTHR46796">
    <property type="entry name" value="HTH-TYPE TRANSCRIPTIONAL ACTIVATOR RHAS-RELATED"/>
    <property type="match status" value="1"/>
</dbReference>
<dbReference type="InterPro" id="IPR018060">
    <property type="entry name" value="HTH_AraC"/>
</dbReference>
<dbReference type="Gene3D" id="1.10.10.60">
    <property type="entry name" value="Homeodomain-like"/>
    <property type="match status" value="1"/>
</dbReference>
<feature type="domain" description="HTH araC/xylS-type" evidence="4">
    <location>
        <begin position="181"/>
        <end position="270"/>
    </location>
</feature>
<name>A0ABQ4M299_9BACL</name>
<keyword evidence="6" id="KW-1185">Reference proteome</keyword>
<comment type="caution">
    <text evidence="5">The sequence shown here is derived from an EMBL/GenBank/DDBJ whole genome shotgun (WGS) entry which is preliminary data.</text>
</comment>
<protein>
    <recommendedName>
        <fullName evidence="4">HTH araC/xylS-type domain-containing protein</fullName>
    </recommendedName>
</protein>